<proteinExistence type="predicted"/>
<evidence type="ECO:0000259" key="3">
    <source>
        <dbReference type="Pfam" id="PF01113"/>
    </source>
</evidence>
<reference evidence="5" key="1">
    <citation type="submission" date="2019-02" db="EMBL/GenBank/DDBJ databases">
        <authorList>
            <person name="Li S.-H."/>
        </authorList>
    </citation>
    <scope>NUCLEOTIDE SEQUENCE</scope>
    <source>
        <strain evidence="5">IMCC14734</strain>
    </source>
</reference>
<dbReference type="InterPro" id="IPR036291">
    <property type="entry name" value="NAD(P)-bd_dom_sf"/>
</dbReference>
<dbReference type="CDD" id="cd24146">
    <property type="entry name" value="nat-AmDH_N_like"/>
    <property type="match status" value="1"/>
</dbReference>
<dbReference type="SUPFAM" id="SSF51735">
    <property type="entry name" value="NAD(P)-binding Rossmann-fold domains"/>
    <property type="match status" value="1"/>
</dbReference>
<organism evidence="5 6">
    <name type="scientific">Candidatus Litorirhabdus singularis</name>
    <dbReference type="NCBI Taxonomy" id="2518993"/>
    <lineage>
        <taxon>Bacteria</taxon>
        <taxon>Pseudomonadati</taxon>
        <taxon>Pseudomonadota</taxon>
        <taxon>Gammaproteobacteria</taxon>
        <taxon>Cellvibrionales</taxon>
        <taxon>Halieaceae</taxon>
        <taxon>Candidatus Litorirhabdus</taxon>
    </lineage>
</organism>
<dbReference type="InterPro" id="IPR000846">
    <property type="entry name" value="DapB_N"/>
</dbReference>
<protein>
    <submittedName>
        <fullName evidence="5">Dihydrodipicolinate reductase</fullName>
    </submittedName>
</protein>
<feature type="domain" description="Dihydrodipicolinate reductase N-terminal" evidence="3">
    <location>
        <begin position="10"/>
        <end position="80"/>
    </location>
</feature>
<evidence type="ECO:0000313" key="5">
    <source>
        <dbReference type="EMBL" id="MCX2980488.1"/>
    </source>
</evidence>
<evidence type="ECO:0000259" key="4">
    <source>
        <dbReference type="Pfam" id="PF19328"/>
    </source>
</evidence>
<feature type="domain" description="2,4-diaminopentanoate dehydrogenase C-terminal" evidence="4">
    <location>
        <begin position="146"/>
        <end position="345"/>
    </location>
</feature>
<comment type="caution">
    <text evidence="5">The sequence shown here is derived from an EMBL/GenBank/DDBJ whole genome shotgun (WGS) entry which is preliminary data.</text>
</comment>
<evidence type="ECO:0000256" key="1">
    <source>
        <dbReference type="ARBA" id="ARBA00022857"/>
    </source>
</evidence>
<keyword evidence="6" id="KW-1185">Reference proteome</keyword>
<keyword evidence="2" id="KW-0560">Oxidoreductase</keyword>
<dbReference type="Pfam" id="PF01113">
    <property type="entry name" value="DapB_N"/>
    <property type="match status" value="1"/>
</dbReference>
<sequence>MTTRVIQWSSGNVGKAIIRSIARRQEIELVGLYVYSQEKSGTDAGEIAGIAPLGILATDSVEDLLAIDADIVIHTPLPSLVYGDDPDADVATICQLLASGKDVITTVGYMYPKVYGAELVARFEDACNAGNSSFHSTGLNPGWLGDVMPLTMSSLSSRIDQVYVREITNFEFYPSPEVMFGMMGFGKTDAEFAQTIERYEHWLTNLFRENIQMIADGLGVELDTITDSRELAYADNDLQPAAGTVREGTIAGQHWEWAGISNGKKVIVHETVWRMHRSVAPDWPDGDHSVTIEGKPRMHITFDPVWIDDGLLATGMHALNAVPYVLAAGAGIKTLLDLPWIMGRMDNS</sequence>
<gene>
    <name evidence="5" type="ORF">EYC98_06320</name>
</gene>
<evidence type="ECO:0000313" key="6">
    <source>
        <dbReference type="Proteomes" id="UP001143362"/>
    </source>
</evidence>
<accession>A0ABT3TDV1</accession>
<dbReference type="EMBL" id="SHNN01000001">
    <property type="protein sequence ID" value="MCX2980488.1"/>
    <property type="molecule type" value="Genomic_DNA"/>
</dbReference>
<dbReference type="InterPro" id="IPR045760">
    <property type="entry name" value="DAP_DH_C"/>
</dbReference>
<name>A0ABT3TDV1_9GAMM</name>
<dbReference type="Pfam" id="PF19328">
    <property type="entry name" value="DAP_DH_C"/>
    <property type="match status" value="1"/>
</dbReference>
<dbReference type="Gene3D" id="3.40.50.720">
    <property type="entry name" value="NAD(P)-binding Rossmann-like Domain"/>
    <property type="match status" value="1"/>
</dbReference>
<keyword evidence="1" id="KW-0521">NADP</keyword>
<dbReference type="Proteomes" id="UP001143362">
    <property type="component" value="Unassembled WGS sequence"/>
</dbReference>
<evidence type="ECO:0000256" key="2">
    <source>
        <dbReference type="ARBA" id="ARBA00023002"/>
    </source>
</evidence>
<dbReference type="RefSeq" id="WP_279244466.1">
    <property type="nucleotide sequence ID" value="NZ_SHNN01000001.1"/>
</dbReference>